<accession>A5TWZ1</accession>
<dbReference type="InterPro" id="IPR027417">
    <property type="entry name" value="P-loop_NTPase"/>
</dbReference>
<protein>
    <recommendedName>
        <fullName evidence="3">NACHT domain-containing protein</fullName>
    </recommendedName>
</protein>
<dbReference type="GeneID" id="45635800"/>
<dbReference type="SUPFAM" id="SSF52540">
    <property type="entry name" value="P-loop containing nucleoside triphosphate hydrolases"/>
    <property type="match status" value="1"/>
</dbReference>
<proteinExistence type="predicted"/>
<feature type="coiled-coil region" evidence="1">
    <location>
        <begin position="462"/>
        <end position="489"/>
    </location>
</feature>
<dbReference type="AlphaFoldDB" id="A5TWZ1"/>
<evidence type="ECO:0008006" key="3">
    <source>
        <dbReference type="Google" id="ProtNLM"/>
    </source>
</evidence>
<evidence type="ECO:0000313" key="2">
    <source>
        <dbReference type="EMBL" id="EDK89416.1"/>
    </source>
</evidence>
<dbReference type="eggNOG" id="COG5635">
    <property type="taxonomic scope" value="Bacteria"/>
</dbReference>
<evidence type="ECO:0000256" key="1">
    <source>
        <dbReference type="SAM" id="Coils"/>
    </source>
</evidence>
<dbReference type="RefSeq" id="WP_005898197.1">
    <property type="nucleotide sequence ID" value="NZ_CM000440.1"/>
</dbReference>
<dbReference type="Proteomes" id="UP000001921">
    <property type="component" value="Chromosome"/>
</dbReference>
<reference evidence="2" key="2">
    <citation type="submission" date="2007-05" db="EMBL/GenBank/DDBJ databases">
        <title>Genome sequence of Fusobacterium nucleatum subspecies polymorphum - a genetically tractable Fusobacterium.</title>
        <authorList>
            <person name="Karpathy S.E."/>
            <person name="Xiang Q."/>
            <person name="Gioia J."/>
            <person name="Jiang H."/>
            <person name="Liu Y."/>
            <person name="Petrosino J.F."/>
            <person name="Yerrapragada S."/>
            <person name="Fox G.E."/>
            <person name="Kinder Haake S."/>
            <person name="Weinstock G.M."/>
            <person name="Highlander S.K."/>
        </authorList>
    </citation>
    <scope>NUCLEOTIDE SEQUENCE [LARGE SCALE GENOMIC DNA]</scope>
    <source>
        <strain evidence="2">ATCC 10953</strain>
    </source>
</reference>
<sequence length="725" mass="85800">MKKKIEADLKLQLEDFFKKTTEKHEMFRNIDNFSPSKVNDFFVEPTLYEKSQISAEKIFKGDEERTPVQLDTIINNKENIILVGKSETGKTTLLQQFGIKNLNSESNYIPVYIDMFNTPKTDNKFFIATLNFLNENISQETSLSKEQIKNLLDKGKFIYLIDNFDISNSVYVRWIKNFTENYPKNRFIFATEEKFYQKYSIKDFPNIGIDFKILYLDYFTKNQVREMITKWGEGKEELDINSMTQKIVTYCNNIQFSMTPFNIAVFMTIWDVDRNFIPINEGKVMETYLETVLDKLSSKDFQRSSFAFNLKQDFLGYLAYEMYKKNEFFFKKDEFDELVNKYHEHYGFKKDESKFNLIFFEKNILYKNAENIFFSNTSILEYCLAFYATKNLESYKILISKENRILLARELAFYSGITNDCTELLNLINNDIHNILTSNLELLDEIETIDIGIELKIDKENFEKAIIENRKSMKEIDDLENLAVKSEEKTPMEINKINIKDKSESFLDLLSIYGNIIKNAETLSKEDKKNHLKSYILGMNFQFSLIIKEFSGYLSANNKEELPNEIREKYPNLTNEEYIKIKNNVIDLLKLFLPIAMQCHIAQNIGTPKLELVIEELICDSENKKFTKFMLSFLYCDLGNIKNNKEYFNKYIKNEKSKNILKLIFFKLNFYYRMRYFGTDTKIDNIILDLITEVYLKLHNYENVYAGKKGSFKQKIKKQLETGRI</sequence>
<gene>
    <name evidence="2" type="ORF">FNP_1640</name>
</gene>
<name>A5TWZ1_FUSNP</name>
<organism evidence="2">
    <name type="scientific">Fusobacterium polymorphum ATCC 10953</name>
    <dbReference type="NCBI Taxonomy" id="393480"/>
    <lineage>
        <taxon>Bacteria</taxon>
        <taxon>Fusobacteriati</taxon>
        <taxon>Fusobacteriota</taxon>
        <taxon>Fusobacteriia</taxon>
        <taxon>Fusobacteriales</taxon>
        <taxon>Fusobacteriaceae</taxon>
        <taxon>Fusobacterium</taxon>
    </lineage>
</organism>
<reference evidence="2" key="1">
    <citation type="submission" date="2006-07" db="EMBL/GenBank/DDBJ databases">
        <authorList>
            <person name="Qin X."/>
            <person name="Weinstock G.M."/>
        </authorList>
    </citation>
    <scope>NUCLEOTIDE SEQUENCE [LARGE SCALE GENOMIC DNA]</scope>
    <source>
        <strain evidence="2">ATCC 10953</strain>
    </source>
</reference>
<dbReference type="Gene3D" id="3.40.50.300">
    <property type="entry name" value="P-loop containing nucleotide triphosphate hydrolases"/>
    <property type="match status" value="1"/>
</dbReference>
<dbReference type="EMBL" id="CM000440">
    <property type="protein sequence ID" value="EDK89416.1"/>
    <property type="molecule type" value="Genomic_DNA"/>
</dbReference>
<dbReference type="HOGENOM" id="CLU_010965_0_0_0"/>
<keyword evidence="1" id="KW-0175">Coiled coil</keyword>